<keyword evidence="3 5" id="KW-1133">Transmembrane helix</keyword>
<dbReference type="InterPro" id="IPR044880">
    <property type="entry name" value="NCX_ion-bd_dom_sf"/>
</dbReference>
<dbReference type="PANTHER" id="PTHR10846">
    <property type="entry name" value="SODIUM/POTASSIUM/CALCIUM EXCHANGER"/>
    <property type="match status" value="1"/>
</dbReference>
<comment type="caution">
    <text evidence="7">The sequence shown here is derived from an EMBL/GenBank/DDBJ whole genome shotgun (WGS) entry which is preliminary data.</text>
</comment>
<comment type="subcellular location">
    <subcellularLocation>
        <location evidence="1">Membrane</location>
        <topology evidence="1">Multi-pass membrane protein</topology>
    </subcellularLocation>
</comment>
<dbReference type="Gene3D" id="1.20.1420.30">
    <property type="entry name" value="NCX, central ion-binding region"/>
    <property type="match status" value="2"/>
</dbReference>
<dbReference type="InterPro" id="IPR004837">
    <property type="entry name" value="NaCa_Exmemb"/>
</dbReference>
<feature type="transmembrane region" description="Helical" evidence="5">
    <location>
        <begin position="102"/>
        <end position="125"/>
    </location>
</feature>
<evidence type="ECO:0000256" key="4">
    <source>
        <dbReference type="ARBA" id="ARBA00023136"/>
    </source>
</evidence>
<feature type="transmembrane region" description="Helical" evidence="5">
    <location>
        <begin position="187"/>
        <end position="205"/>
    </location>
</feature>
<dbReference type="PANTHER" id="PTHR10846:SF8">
    <property type="entry name" value="INNER MEMBRANE PROTEIN YRBG"/>
    <property type="match status" value="1"/>
</dbReference>
<gene>
    <name evidence="7" type="ORF">IQ227_06525</name>
</gene>
<accession>A0ABR9VBY3</accession>
<keyword evidence="2 5" id="KW-0812">Transmembrane</keyword>
<organism evidence="7 8">
    <name type="scientific">Sphaerospermopsis aphanizomenoides LEGE 00250</name>
    <dbReference type="NCBI Taxonomy" id="2777972"/>
    <lineage>
        <taxon>Bacteria</taxon>
        <taxon>Bacillati</taxon>
        <taxon>Cyanobacteriota</taxon>
        <taxon>Cyanophyceae</taxon>
        <taxon>Nostocales</taxon>
        <taxon>Aphanizomenonaceae</taxon>
        <taxon>Sphaerospermopsis</taxon>
        <taxon>Sphaerospermopsis aphanizomenoides</taxon>
    </lineage>
</organism>
<evidence type="ECO:0000256" key="2">
    <source>
        <dbReference type="ARBA" id="ARBA00022692"/>
    </source>
</evidence>
<feature type="transmembrane region" description="Helical" evidence="5">
    <location>
        <begin position="131"/>
        <end position="154"/>
    </location>
</feature>
<proteinExistence type="predicted"/>
<evidence type="ECO:0000259" key="6">
    <source>
        <dbReference type="Pfam" id="PF01699"/>
    </source>
</evidence>
<dbReference type="EMBL" id="JADEWB010000022">
    <property type="protein sequence ID" value="MBE9235700.1"/>
    <property type="molecule type" value="Genomic_DNA"/>
</dbReference>
<feature type="transmembrane region" description="Helical" evidence="5">
    <location>
        <begin position="68"/>
        <end position="90"/>
    </location>
</feature>
<keyword evidence="4 5" id="KW-0472">Membrane</keyword>
<feature type="domain" description="Sodium/calcium exchanger membrane region" evidence="6">
    <location>
        <begin position="187"/>
        <end position="331"/>
    </location>
</feature>
<name>A0ABR9VBY3_9CYAN</name>
<feature type="domain" description="Sodium/calcium exchanger membrane region" evidence="6">
    <location>
        <begin position="3"/>
        <end position="151"/>
    </location>
</feature>
<evidence type="ECO:0000256" key="3">
    <source>
        <dbReference type="ARBA" id="ARBA00022989"/>
    </source>
</evidence>
<sequence>MLLFLQVIVCIALVIAVGTWLSQSADILAEKTGLGRTWVGTILLAGVTSLPELATGTSAIVMFNSPDLAVGGILGSCLFNLLILALLDIYNGPDPLLKRAQISHGLAASLGCGMLGITAAGMLLGKTDTNLAMGWVGIPSVILLLLYFVSARIIAQFETRRRAEVLEEEAEVFQYQHITPVQAYRRFIILSVMIVILGVWLAFLGDRVAAVTGLGQSFIGALLLATATSLPEVVASLAAVRLNAVDLAVSNVFGSNITNLAILGFYDLVYLQGSLWANISQIHIFTAVVGMIMTSVAITGLIYHAVSRSRMYITWDGLALIILYLGGMYVIYQNLL</sequence>
<feature type="transmembrane region" description="Helical" evidence="5">
    <location>
        <begin position="217"/>
        <end position="240"/>
    </location>
</feature>
<evidence type="ECO:0000256" key="5">
    <source>
        <dbReference type="SAM" id="Phobius"/>
    </source>
</evidence>
<feature type="transmembrane region" description="Helical" evidence="5">
    <location>
        <begin position="252"/>
        <end position="270"/>
    </location>
</feature>
<dbReference type="RefSeq" id="WP_096566533.1">
    <property type="nucleotide sequence ID" value="NZ_JADEWB010000022.1"/>
</dbReference>
<evidence type="ECO:0000313" key="8">
    <source>
        <dbReference type="Proteomes" id="UP000606776"/>
    </source>
</evidence>
<dbReference type="Proteomes" id="UP000606776">
    <property type="component" value="Unassembled WGS sequence"/>
</dbReference>
<feature type="transmembrane region" description="Helical" evidence="5">
    <location>
        <begin position="282"/>
        <end position="306"/>
    </location>
</feature>
<keyword evidence="8" id="KW-1185">Reference proteome</keyword>
<protein>
    <submittedName>
        <fullName evidence="7">Sodium:calcium antiporter</fullName>
    </submittedName>
</protein>
<dbReference type="InterPro" id="IPR004481">
    <property type="entry name" value="K/Na/Ca-exchanger"/>
</dbReference>
<feature type="transmembrane region" description="Helical" evidence="5">
    <location>
        <begin position="313"/>
        <end position="332"/>
    </location>
</feature>
<evidence type="ECO:0000256" key="1">
    <source>
        <dbReference type="ARBA" id="ARBA00004141"/>
    </source>
</evidence>
<evidence type="ECO:0000313" key="7">
    <source>
        <dbReference type="EMBL" id="MBE9235700.1"/>
    </source>
</evidence>
<dbReference type="Pfam" id="PF01699">
    <property type="entry name" value="Na_Ca_ex"/>
    <property type="match status" value="2"/>
</dbReference>
<reference evidence="7 8" key="1">
    <citation type="submission" date="2020-10" db="EMBL/GenBank/DDBJ databases">
        <authorList>
            <person name="Castelo-Branco R."/>
            <person name="Eusebio N."/>
            <person name="Adriana R."/>
            <person name="Vieira A."/>
            <person name="Brugerolle De Fraissinette N."/>
            <person name="Rezende De Castro R."/>
            <person name="Schneider M.P."/>
            <person name="Vasconcelos V."/>
            <person name="Leao P.N."/>
        </authorList>
    </citation>
    <scope>NUCLEOTIDE SEQUENCE [LARGE SCALE GENOMIC DNA]</scope>
    <source>
        <strain evidence="7 8">LEGE 00250</strain>
    </source>
</reference>